<dbReference type="AlphaFoldDB" id="A0A9P4TUI2"/>
<dbReference type="EMBL" id="MU007093">
    <property type="protein sequence ID" value="KAF2422122.1"/>
    <property type="molecule type" value="Genomic_DNA"/>
</dbReference>
<proteinExistence type="predicted"/>
<protein>
    <submittedName>
        <fullName evidence="2">Uncharacterized protein</fullName>
    </submittedName>
</protein>
<reference evidence="2" key="1">
    <citation type="journal article" date="2020" name="Stud. Mycol.">
        <title>101 Dothideomycetes genomes: a test case for predicting lifestyles and emergence of pathogens.</title>
        <authorList>
            <person name="Haridas S."/>
            <person name="Albert R."/>
            <person name="Binder M."/>
            <person name="Bloem J."/>
            <person name="Labutti K."/>
            <person name="Salamov A."/>
            <person name="Andreopoulos B."/>
            <person name="Baker S."/>
            <person name="Barry K."/>
            <person name="Bills G."/>
            <person name="Bluhm B."/>
            <person name="Cannon C."/>
            <person name="Castanera R."/>
            <person name="Culley D."/>
            <person name="Daum C."/>
            <person name="Ezra D."/>
            <person name="Gonzalez J."/>
            <person name="Henrissat B."/>
            <person name="Kuo A."/>
            <person name="Liang C."/>
            <person name="Lipzen A."/>
            <person name="Lutzoni F."/>
            <person name="Magnuson J."/>
            <person name="Mondo S."/>
            <person name="Nolan M."/>
            <person name="Ohm R."/>
            <person name="Pangilinan J."/>
            <person name="Park H.-J."/>
            <person name="Ramirez L."/>
            <person name="Alfaro M."/>
            <person name="Sun H."/>
            <person name="Tritt A."/>
            <person name="Yoshinaga Y."/>
            <person name="Zwiers L.-H."/>
            <person name="Turgeon B."/>
            <person name="Goodwin S."/>
            <person name="Spatafora J."/>
            <person name="Crous P."/>
            <person name="Grigoriev I."/>
        </authorList>
    </citation>
    <scope>NUCLEOTIDE SEQUENCE</scope>
    <source>
        <strain evidence="2">CBS 130266</strain>
    </source>
</reference>
<comment type="caution">
    <text evidence="2">The sequence shown here is derived from an EMBL/GenBank/DDBJ whole genome shotgun (WGS) entry which is preliminary data.</text>
</comment>
<dbReference type="Proteomes" id="UP000800235">
    <property type="component" value="Unassembled WGS sequence"/>
</dbReference>
<evidence type="ECO:0000313" key="2">
    <source>
        <dbReference type="EMBL" id="KAF2422122.1"/>
    </source>
</evidence>
<name>A0A9P4TUI2_9PEZI</name>
<feature type="compositionally biased region" description="Polar residues" evidence="1">
    <location>
        <begin position="63"/>
        <end position="84"/>
    </location>
</feature>
<feature type="region of interest" description="Disordered" evidence="1">
    <location>
        <begin position="38"/>
        <end position="97"/>
    </location>
</feature>
<organism evidence="2 3">
    <name type="scientific">Tothia fuscella</name>
    <dbReference type="NCBI Taxonomy" id="1048955"/>
    <lineage>
        <taxon>Eukaryota</taxon>
        <taxon>Fungi</taxon>
        <taxon>Dikarya</taxon>
        <taxon>Ascomycota</taxon>
        <taxon>Pezizomycotina</taxon>
        <taxon>Dothideomycetes</taxon>
        <taxon>Pleosporomycetidae</taxon>
        <taxon>Venturiales</taxon>
        <taxon>Cylindrosympodiaceae</taxon>
        <taxon>Tothia</taxon>
    </lineage>
</organism>
<keyword evidence="3" id="KW-1185">Reference proteome</keyword>
<gene>
    <name evidence="2" type="ORF">EJ08DRAFT_701775</name>
</gene>
<accession>A0A9P4TUI2</accession>
<sequence>MLDLLEADFGLNVEGPVTEIVPKTVLKAQATKFVEQVAATTASSSSDGDQGNSIVLLRRRPRQQASSSLDGDQGNRNGNSFKGESTSDEDGEQVAAIPITPIPTAAVPTFHAQTITTTQSLLWSKIIIYTTISSIA</sequence>
<evidence type="ECO:0000256" key="1">
    <source>
        <dbReference type="SAM" id="MobiDB-lite"/>
    </source>
</evidence>
<evidence type="ECO:0000313" key="3">
    <source>
        <dbReference type="Proteomes" id="UP000800235"/>
    </source>
</evidence>